<evidence type="ECO:0000313" key="1">
    <source>
        <dbReference type="EMBL" id="QLH77583.1"/>
    </source>
</evidence>
<evidence type="ECO:0000313" key="2">
    <source>
        <dbReference type="Proteomes" id="UP000509667"/>
    </source>
</evidence>
<accession>A0A7D5NZS6</accession>
<gene>
    <name evidence="1" type="ORF">HZS55_09865</name>
</gene>
<dbReference type="OrthoDB" id="302822at2157"/>
<dbReference type="RefSeq" id="WP_179911508.1">
    <property type="nucleotide sequence ID" value="NZ_CP058910.1"/>
</dbReference>
<keyword evidence="2" id="KW-1185">Reference proteome</keyword>
<reference evidence="1 2" key="1">
    <citation type="submission" date="2020-07" db="EMBL/GenBank/DDBJ databases">
        <title>Halosimplex pelagicum sp. nov. and Halosimplex rubrum sp. nov., isolated from salted brown alga Laminaria, and emended description of the genus Halosimplex.</title>
        <authorList>
            <person name="Cui H."/>
        </authorList>
    </citation>
    <scope>NUCLEOTIDE SEQUENCE [LARGE SCALE GENOMIC DNA]</scope>
    <source>
        <strain evidence="1 2">R27</strain>
    </source>
</reference>
<organism evidence="1 2">
    <name type="scientific">Halosimplex rubrum</name>
    <dbReference type="NCBI Taxonomy" id="869889"/>
    <lineage>
        <taxon>Archaea</taxon>
        <taxon>Methanobacteriati</taxon>
        <taxon>Methanobacteriota</taxon>
        <taxon>Stenosarchaea group</taxon>
        <taxon>Halobacteria</taxon>
        <taxon>Halobacteriales</taxon>
        <taxon>Haloarculaceae</taxon>
        <taxon>Halosimplex</taxon>
    </lineage>
</organism>
<protein>
    <submittedName>
        <fullName evidence="1">Uncharacterized protein</fullName>
    </submittedName>
</protein>
<dbReference type="Proteomes" id="UP000509667">
    <property type="component" value="Chromosome"/>
</dbReference>
<dbReference type="KEGG" id="hrr:HZS55_09865"/>
<dbReference type="AlphaFoldDB" id="A0A7D5NZS6"/>
<sequence>MKAALPVGLALTAVGTVGYAVGVWTPYPGRSLSVTAVMVGVTLAAIGRSKPPEGGS</sequence>
<name>A0A7D5NZS6_9EURY</name>
<dbReference type="GeneID" id="56078170"/>
<dbReference type="EMBL" id="CP058910">
    <property type="protein sequence ID" value="QLH77583.1"/>
    <property type="molecule type" value="Genomic_DNA"/>
</dbReference>
<proteinExistence type="predicted"/>